<evidence type="ECO:0000256" key="6">
    <source>
        <dbReference type="ARBA" id="ARBA00023180"/>
    </source>
</evidence>
<comment type="subcellular location">
    <subcellularLocation>
        <location evidence="1">Membrane</location>
        <topology evidence="1">Multi-pass membrane protein</topology>
    </subcellularLocation>
</comment>
<organism evidence="8 9">
    <name type="scientific">Portunus trituberculatus</name>
    <name type="common">Swimming crab</name>
    <name type="synonym">Neptunus trituberculatus</name>
    <dbReference type="NCBI Taxonomy" id="210409"/>
    <lineage>
        <taxon>Eukaryota</taxon>
        <taxon>Metazoa</taxon>
        <taxon>Ecdysozoa</taxon>
        <taxon>Arthropoda</taxon>
        <taxon>Crustacea</taxon>
        <taxon>Multicrustacea</taxon>
        <taxon>Malacostraca</taxon>
        <taxon>Eumalacostraca</taxon>
        <taxon>Eucarida</taxon>
        <taxon>Decapoda</taxon>
        <taxon>Pleocyemata</taxon>
        <taxon>Brachyura</taxon>
        <taxon>Eubrachyura</taxon>
        <taxon>Portunoidea</taxon>
        <taxon>Portunidae</taxon>
        <taxon>Portuninae</taxon>
        <taxon>Portunus</taxon>
    </lineage>
</organism>
<sequence>MASVLRVIQLPQVSYLSTSASLDNHQRYPFFLRTVPSDVTQAQAILRIMSEFSWTHAGVVYSAEEYGVGGYRELSSRAHLYDVCFASPAHKLSAHDPDGAYSRVVNELIKGEFKGRCESVV</sequence>
<keyword evidence="4" id="KW-0472">Membrane</keyword>
<feature type="domain" description="Receptor ligand binding region" evidence="7">
    <location>
        <begin position="1"/>
        <end position="87"/>
    </location>
</feature>
<name>A0A5B7H9Z3_PORTR</name>
<evidence type="ECO:0000313" key="9">
    <source>
        <dbReference type="Proteomes" id="UP000324222"/>
    </source>
</evidence>
<evidence type="ECO:0000259" key="7">
    <source>
        <dbReference type="Pfam" id="PF01094"/>
    </source>
</evidence>
<dbReference type="InterPro" id="IPR001828">
    <property type="entry name" value="ANF_lig-bd_rcpt"/>
</dbReference>
<proteinExistence type="predicted"/>
<keyword evidence="9" id="KW-1185">Reference proteome</keyword>
<evidence type="ECO:0000256" key="4">
    <source>
        <dbReference type="ARBA" id="ARBA00023136"/>
    </source>
</evidence>
<evidence type="ECO:0000313" key="8">
    <source>
        <dbReference type="EMBL" id="MPC67882.1"/>
    </source>
</evidence>
<keyword evidence="6" id="KW-0325">Glycoprotein</keyword>
<keyword evidence="3" id="KW-1133">Transmembrane helix</keyword>
<dbReference type="PANTHER" id="PTHR24060">
    <property type="entry name" value="METABOTROPIC GLUTAMATE RECEPTOR"/>
    <property type="match status" value="1"/>
</dbReference>
<reference evidence="8 9" key="1">
    <citation type="submission" date="2019-05" db="EMBL/GenBank/DDBJ databases">
        <title>Another draft genome of Portunus trituberculatus and its Hox gene families provides insights of decapod evolution.</title>
        <authorList>
            <person name="Jeong J.-H."/>
            <person name="Song I."/>
            <person name="Kim S."/>
            <person name="Choi T."/>
            <person name="Kim D."/>
            <person name="Ryu S."/>
            <person name="Kim W."/>
        </authorList>
    </citation>
    <scope>NUCLEOTIDE SEQUENCE [LARGE SCALE GENOMIC DNA]</scope>
    <source>
        <tissue evidence="8">Muscle</tissue>
    </source>
</reference>
<dbReference type="EMBL" id="VSRR010026910">
    <property type="protein sequence ID" value="MPC67882.1"/>
    <property type="molecule type" value="Genomic_DNA"/>
</dbReference>
<evidence type="ECO:0000256" key="2">
    <source>
        <dbReference type="ARBA" id="ARBA00022692"/>
    </source>
</evidence>
<dbReference type="InterPro" id="IPR050726">
    <property type="entry name" value="mGluR"/>
</dbReference>
<comment type="caution">
    <text evidence="8">The sequence shown here is derived from an EMBL/GenBank/DDBJ whole genome shotgun (WGS) entry which is preliminary data.</text>
</comment>
<keyword evidence="5 8" id="KW-0675">Receptor</keyword>
<dbReference type="GO" id="GO:0016020">
    <property type="term" value="C:membrane"/>
    <property type="evidence" value="ECO:0007669"/>
    <property type="project" value="UniProtKB-SubCell"/>
</dbReference>
<keyword evidence="2" id="KW-0812">Transmembrane</keyword>
<evidence type="ECO:0000256" key="5">
    <source>
        <dbReference type="ARBA" id="ARBA00023170"/>
    </source>
</evidence>
<dbReference type="InterPro" id="IPR000337">
    <property type="entry name" value="GPCR_3"/>
</dbReference>
<dbReference type="OrthoDB" id="425344at2759"/>
<protein>
    <submittedName>
        <fullName evidence="8">Metabotropic glutamate receptor 3</fullName>
    </submittedName>
</protein>
<accession>A0A5B7H9Z3</accession>
<evidence type="ECO:0000256" key="1">
    <source>
        <dbReference type="ARBA" id="ARBA00004141"/>
    </source>
</evidence>
<dbReference type="InterPro" id="IPR028082">
    <property type="entry name" value="Peripla_BP_I"/>
</dbReference>
<gene>
    <name evidence="8" type="primary">Grm3_1</name>
    <name evidence="8" type="ORF">E2C01_062068</name>
</gene>
<evidence type="ECO:0000256" key="3">
    <source>
        <dbReference type="ARBA" id="ARBA00022989"/>
    </source>
</evidence>
<dbReference type="Proteomes" id="UP000324222">
    <property type="component" value="Unassembled WGS sequence"/>
</dbReference>
<dbReference type="PRINTS" id="PR00248">
    <property type="entry name" value="GPCRMGR"/>
</dbReference>
<dbReference type="Gene3D" id="3.40.50.2300">
    <property type="match status" value="2"/>
</dbReference>
<dbReference type="Pfam" id="PF01094">
    <property type="entry name" value="ANF_receptor"/>
    <property type="match status" value="1"/>
</dbReference>
<dbReference type="AlphaFoldDB" id="A0A5B7H9Z3"/>
<dbReference type="SUPFAM" id="SSF53822">
    <property type="entry name" value="Periplasmic binding protein-like I"/>
    <property type="match status" value="1"/>
</dbReference>
<dbReference type="GO" id="GO:0004930">
    <property type="term" value="F:G protein-coupled receptor activity"/>
    <property type="evidence" value="ECO:0007669"/>
    <property type="project" value="InterPro"/>
</dbReference>